<evidence type="ECO:0000313" key="1">
    <source>
        <dbReference type="EMBL" id="KAF5806610.1"/>
    </source>
</evidence>
<reference evidence="1 3" key="1">
    <citation type="journal article" date="2017" name="Nature">
        <title>The sunflower genome provides insights into oil metabolism, flowering and Asterid evolution.</title>
        <authorList>
            <person name="Badouin H."/>
            <person name="Gouzy J."/>
            <person name="Grassa C.J."/>
            <person name="Murat F."/>
            <person name="Staton S.E."/>
            <person name="Cottret L."/>
            <person name="Lelandais-Briere C."/>
            <person name="Owens G.L."/>
            <person name="Carrere S."/>
            <person name="Mayjonade B."/>
            <person name="Legrand L."/>
            <person name="Gill N."/>
            <person name="Kane N.C."/>
            <person name="Bowers J.E."/>
            <person name="Hubner S."/>
            <person name="Bellec A."/>
            <person name="Berard A."/>
            <person name="Berges H."/>
            <person name="Blanchet N."/>
            <person name="Boniface M.C."/>
            <person name="Brunel D."/>
            <person name="Catrice O."/>
            <person name="Chaidir N."/>
            <person name="Claudel C."/>
            <person name="Donnadieu C."/>
            <person name="Faraut T."/>
            <person name="Fievet G."/>
            <person name="Helmstetter N."/>
            <person name="King M."/>
            <person name="Knapp S.J."/>
            <person name="Lai Z."/>
            <person name="Le Paslier M.C."/>
            <person name="Lippi Y."/>
            <person name="Lorenzon L."/>
            <person name="Mandel J.R."/>
            <person name="Marage G."/>
            <person name="Marchand G."/>
            <person name="Marquand E."/>
            <person name="Bret-Mestries E."/>
            <person name="Morien E."/>
            <person name="Nambeesan S."/>
            <person name="Nguyen T."/>
            <person name="Pegot-Espagnet P."/>
            <person name="Pouilly N."/>
            <person name="Raftis F."/>
            <person name="Sallet E."/>
            <person name="Schiex T."/>
            <person name="Thomas J."/>
            <person name="Vandecasteele C."/>
            <person name="Vares D."/>
            <person name="Vear F."/>
            <person name="Vautrin S."/>
            <person name="Crespi M."/>
            <person name="Mangin B."/>
            <person name="Burke J.M."/>
            <person name="Salse J."/>
            <person name="Munos S."/>
            <person name="Vincourt P."/>
            <person name="Rieseberg L.H."/>
            <person name="Langlade N.B."/>
        </authorList>
    </citation>
    <scope>NUCLEOTIDE SEQUENCE [LARGE SCALE GENOMIC DNA]</scope>
    <source>
        <strain evidence="3">cv. SF193</strain>
        <tissue evidence="1">Leaves</tissue>
    </source>
</reference>
<dbReference type="EMBL" id="CM007894">
    <property type="protein sequence ID" value="OTG25946.1"/>
    <property type="molecule type" value="Genomic_DNA"/>
</dbReference>
<organism evidence="2 3">
    <name type="scientific">Helianthus annuus</name>
    <name type="common">Common sunflower</name>
    <dbReference type="NCBI Taxonomy" id="4232"/>
    <lineage>
        <taxon>Eukaryota</taxon>
        <taxon>Viridiplantae</taxon>
        <taxon>Streptophyta</taxon>
        <taxon>Embryophyta</taxon>
        <taxon>Tracheophyta</taxon>
        <taxon>Spermatophyta</taxon>
        <taxon>Magnoliopsida</taxon>
        <taxon>eudicotyledons</taxon>
        <taxon>Gunneridae</taxon>
        <taxon>Pentapetalae</taxon>
        <taxon>asterids</taxon>
        <taxon>campanulids</taxon>
        <taxon>Asterales</taxon>
        <taxon>Asteraceae</taxon>
        <taxon>Asteroideae</taxon>
        <taxon>Heliantheae alliance</taxon>
        <taxon>Heliantheae</taxon>
        <taxon>Helianthus</taxon>
    </lineage>
</organism>
<gene>
    <name evidence="2" type="ORF">HannXRQ_Chr05g0153261</name>
    <name evidence="1" type="ORF">HanXRQr2_Chr05g0223431</name>
</gene>
<dbReference type="InParanoid" id="A0A251USW2"/>
<dbReference type="Gramene" id="mRNA:HanXRQr2_Chr05g0223431">
    <property type="protein sequence ID" value="mRNA:HanXRQr2_Chr05g0223431"/>
    <property type="gene ID" value="HanXRQr2_Chr05g0223431"/>
</dbReference>
<reference evidence="1" key="3">
    <citation type="submission" date="2020-06" db="EMBL/GenBank/DDBJ databases">
        <title>Helianthus annuus Genome sequencing and assembly Release 2.</title>
        <authorList>
            <person name="Gouzy J."/>
            <person name="Langlade N."/>
            <person name="Munos S."/>
        </authorList>
    </citation>
    <scope>NUCLEOTIDE SEQUENCE</scope>
    <source>
        <tissue evidence="1">Leaves</tissue>
    </source>
</reference>
<dbReference type="Proteomes" id="UP000215914">
    <property type="component" value="Chromosome 5"/>
</dbReference>
<sequence>MKGGFPVPSRMPPKWLQFLPPFYLWWQFMGKIRKSMKNKKGSVNCDHLIGNNTKIQINRLFF</sequence>
<dbReference type="AlphaFoldDB" id="A0A251USW2"/>
<evidence type="ECO:0000313" key="3">
    <source>
        <dbReference type="Proteomes" id="UP000215914"/>
    </source>
</evidence>
<protein>
    <submittedName>
        <fullName evidence="2">Uncharacterized protein</fullName>
    </submittedName>
</protein>
<accession>A0A251USW2</accession>
<reference evidence="2" key="2">
    <citation type="submission" date="2017-02" db="EMBL/GenBank/DDBJ databases">
        <title>Sunflower complete genome.</title>
        <authorList>
            <person name="Langlade N."/>
            <person name="Munos S."/>
        </authorList>
    </citation>
    <scope>NUCLEOTIDE SEQUENCE [LARGE SCALE GENOMIC DNA]</scope>
    <source>
        <tissue evidence="2">Leaves</tissue>
    </source>
</reference>
<evidence type="ECO:0000313" key="2">
    <source>
        <dbReference type="EMBL" id="OTG25946.1"/>
    </source>
</evidence>
<name>A0A251USW2_HELAN</name>
<keyword evidence="3" id="KW-1185">Reference proteome</keyword>
<dbReference type="EMBL" id="MNCJ02000320">
    <property type="protein sequence ID" value="KAF5806610.1"/>
    <property type="molecule type" value="Genomic_DNA"/>
</dbReference>
<proteinExistence type="predicted"/>